<name>A0A0A9HGA6_ARUDO</name>
<reference evidence="1" key="2">
    <citation type="journal article" date="2015" name="Data Brief">
        <title>Shoot transcriptome of the giant reed, Arundo donax.</title>
        <authorList>
            <person name="Barrero R.A."/>
            <person name="Guerrero F.D."/>
            <person name="Moolhuijzen P."/>
            <person name="Goolsby J.A."/>
            <person name="Tidwell J."/>
            <person name="Bellgard S.E."/>
            <person name="Bellgard M.I."/>
        </authorList>
    </citation>
    <scope>NUCLEOTIDE SEQUENCE</scope>
    <source>
        <tissue evidence="1">Shoot tissue taken approximately 20 cm above the soil surface</tissue>
    </source>
</reference>
<proteinExistence type="predicted"/>
<reference evidence="1" key="1">
    <citation type="submission" date="2014-09" db="EMBL/GenBank/DDBJ databases">
        <authorList>
            <person name="Magalhaes I.L.F."/>
            <person name="Oliveira U."/>
            <person name="Santos F.R."/>
            <person name="Vidigal T.H.D.A."/>
            <person name="Brescovit A.D."/>
            <person name="Santos A.J."/>
        </authorList>
    </citation>
    <scope>NUCLEOTIDE SEQUENCE</scope>
    <source>
        <tissue evidence="1">Shoot tissue taken approximately 20 cm above the soil surface</tissue>
    </source>
</reference>
<evidence type="ECO:0000313" key="1">
    <source>
        <dbReference type="EMBL" id="JAE31943.1"/>
    </source>
</evidence>
<protein>
    <submittedName>
        <fullName evidence="1">Uncharacterized protein</fullName>
    </submittedName>
</protein>
<organism evidence="1">
    <name type="scientific">Arundo donax</name>
    <name type="common">Giant reed</name>
    <name type="synonym">Donax arundinaceus</name>
    <dbReference type="NCBI Taxonomy" id="35708"/>
    <lineage>
        <taxon>Eukaryota</taxon>
        <taxon>Viridiplantae</taxon>
        <taxon>Streptophyta</taxon>
        <taxon>Embryophyta</taxon>
        <taxon>Tracheophyta</taxon>
        <taxon>Spermatophyta</taxon>
        <taxon>Magnoliopsida</taxon>
        <taxon>Liliopsida</taxon>
        <taxon>Poales</taxon>
        <taxon>Poaceae</taxon>
        <taxon>PACMAD clade</taxon>
        <taxon>Arundinoideae</taxon>
        <taxon>Arundineae</taxon>
        <taxon>Arundo</taxon>
    </lineage>
</organism>
<dbReference type="EMBL" id="GBRH01165953">
    <property type="protein sequence ID" value="JAE31943.1"/>
    <property type="molecule type" value="Transcribed_RNA"/>
</dbReference>
<sequence length="15" mass="1611">MDTPSRGALLRSGCF</sequence>
<accession>A0A0A9HGA6</accession>